<comment type="similarity">
    <text evidence="1 4">Belongs to the UDP-glycosyltransferase family.</text>
</comment>
<dbReference type="InterPro" id="IPR002213">
    <property type="entry name" value="UDP_glucos_trans"/>
</dbReference>
<evidence type="ECO:0000256" key="2">
    <source>
        <dbReference type="ARBA" id="ARBA00022676"/>
    </source>
</evidence>
<sequence length="473" mass="51589">MAGSGTGAPHIALLPSPGMGHLIPMAEFAKRLVHHHNFTVTFIIPTDGPPSAAYRQVLASLPTSISHIFLPPVDLSDVVPSHPRIETLISLTVVRSLPSLHNTIASLLASKNLAALFVDLFGTDAFDPAIDLGVSPYIFFPSTAMTLSLILHMPELDRSVTCEYRHMTDLVRIPGCIPIRGSDLFDPVQDRTDEAYKRIVHHAKRYPMAEGIIENSFMELEPGALKYLQSVEPGRPPVYAVRPLIKMDYEVDSSGSKIIEWLDGQPIGSVLFISFGSGGTLSFDQMTELAHGLESSQQRFLWVVRSPSLIPNSAYFSAQSQNDPLAYLPDGFLNRTSDRGLVVPNWAPQAQILSHGSTGGFMSHCGWNSILESVVYGVPIIAWPLYAEQKTNSIIVVEDVKVAVRPAGVGEGLVKRLEVATAVKALMEGEEGKKVRNRMRDLKDAAARAICVDGASTKAIAELAKKWRSSVKH</sequence>
<reference evidence="6" key="1">
    <citation type="submission" date="2008-03" db="EMBL/GenBank/DDBJ databases">
        <title>A novel UDP-glucosyltransferase from root of Rhodiola sachalinensis: Molecular cloning and characterization.</title>
        <authorList>
            <person name="Yu H.S."/>
            <person name="Hu Y.H."/>
            <person name="Zhang J.X."/>
            <person name="Ma L.Q."/>
            <person name="Li Y.F."/>
        </authorList>
    </citation>
    <scope>NUCLEOTIDE SEQUENCE</scope>
</reference>
<dbReference type="FunFam" id="3.40.50.2000:FF:000054">
    <property type="entry name" value="Glycosyltransferase"/>
    <property type="match status" value="1"/>
</dbReference>
<dbReference type="AlphaFoldDB" id="B8QI32"/>
<dbReference type="GO" id="GO:0008194">
    <property type="term" value="F:UDP-glycosyltransferase activity"/>
    <property type="evidence" value="ECO:0007669"/>
    <property type="project" value="InterPro"/>
</dbReference>
<dbReference type="EMBL" id="EU567325">
    <property type="protein sequence ID" value="ACD87062.1"/>
    <property type="molecule type" value="mRNA"/>
</dbReference>
<organism evidence="6">
    <name type="scientific">Rhodiola sachalinensis</name>
    <name type="common">Sedum sachalinense</name>
    <dbReference type="NCBI Taxonomy" id="265354"/>
    <lineage>
        <taxon>Eukaryota</taxon>
        <taxon>Viridiplantae</taxon>
        <taxon>Streptophyta</taxon>
        <taxon>Embryophyta</taxon>
        <taxon>Tracheophyta</taxon>
        <taxon>Spermatophyta</taxon>
        <taxon>Magnoliopsida</taxon>
        <taxon>eudicotyledons</taxon>
        <taxon>Gunneridae</taxon>
        <taxon>Pentapetalae</taxon>
        <taxon>Saxifragales</taxon>
        <taxon>Crassulaceae</taxon>
        <taxon>Rhodiola</taxon>
    </lineage>
</organism>
<evidence type="ECO:0000256" key="5">
    <source>
        <dbReference type="RuleBase" id="RU362057"/>
    </source>
</evidence>
<dbReference type="PROSITE" id="PS00375">
    <property type="entry name" value="UDPGT"/>
    <property type="match status" value="1"/>
</dbReference>
<protein>
    <recommendedName>
        <fullName evidence="5">Glycosyltransferase</fullName>
        <ecNumber evidence="5">2.4.1.-</ecNumber>
    </recommendedName>
</protein>
<proteinExistence type="evidence at transcript level"/>
<evidence type="ECO:0000256" key="4">
    <source>
        <dbReference type="RuleBase" id="RU003718"/>
    </source>
</evidence>
<dbReference type="SMR" id="B8QI32"/>
<evidence type="ECO:0000313" key="6">
    <source>
        <dbReference type="EMBL" id="ACD87062.1"/>
    </source>
</evidence>
<evidence type="ECO:0000256" key="1">
    <source>
        <dbReference type="ARBA" id="ARBA00009995"/>
    </source>
</evidence>
<evidence type="ECO:0000256" key="3">
    <source>
        <dbReference type="ARBA" id="ARBA00022679"/>
    </source>
</evidence>
<dbReference type="PANTHER" id="PTHR48046:SF6">
    <property type="entry name" value="GLYCOSYLTRANSFERASE"/>
    <property type="match status" value="1"/>
</dbReference>
<dbReference type="CDD" id="cd03784">
    <property type="entry name" value="GT1_Gtf-like"/>
    <property type="match status" value="1"/>
</dbReference>
<dbReference type="Gene3D" id="3.40.50.2000">
    <property type="entry name" value="Glycogen Phosphorylase B"/>
    <property type="match status" value="2"/>
</dbReference>
<accession>B8QI32</accession>
<dbReference type="FunFam" id="3.40.50.2000:FF:000051">
    <property type="entry name" value="Glycosyltransferase"/>
    <property type="match status" value="1"/>
</dbReference>
<dbReference type="PANTHER" id="PTHR48046">
    <property type="entry name" value="UDP-GLYCOSYLTRANSFERASE 72E1"/>
    <property type="match status" value="1"/>
</dbReference>
<dbReference type="InterPro" id="IPR035595">
    <property type="entry name" value="UDP_glycos_trans_CS"/>
</dbReference>
<dbReference type="SUPFAM" id="SSF53756">
    <property type="entry name" value="UDP-Glycosyltransferase/glycogen phosphorylase"/>
    <property type="match status" value="1"/>
</dbReference>
<dbReference type="CAZy" id="GT1">
    <property type="family name" value="Glycosyltransferase Family 1"/>
</dbReference>
<name>B8QI32_RHOSK</name>
<keyword evidence="2 4" id="KW-0328">Glycosyltransferase</keyword>
<dbReference type="EC" id="2.4.1.-" evidence="5"/>
<dbReference type="Pfam" id="PF00201">
    <property type="entry name" value="UDPGT"/>
    <property type="match status" value="1"/>
</dbReference>
<keyword evidence="3 4" id="KW-0808">Transferase</keyword>